<evidence type="ECO:0000256" key="2">
    <source>
        <dbReference type="ARBA" id="ARBA00011900"/>
    </source>
</evidence>
<keyword evidence="3 8" id="KW-0489">Methyltransferase</keyword>
<dbReference type="EC" id="2.1.1.72" evidence="2"/>
<dbReference type="GO" id="GO:0003677">
    <property type="term" value="F:DNA binding"/>
    <property type="evidence" value="ECO:0007669"/>
    <property type="project" value="InterPro"/>
</dbReference>
<keyword evidence="9" id="KW-1185">Reference proteome</keyword>
<dbReference type="GO" id="GO:0032259">
    <property type="term" value="P:methylation"/>
    <property type="evidence" value="ECO:0007669"/>
    <property type="project" value="UniProtKB-KW"/>
</dbReference>
<dbReference type="PRINTS" id="PR00507">
    <property type="entry name" value="N12N6MTFRASE"/>
</dbReference>
<feature type="domain" description="Type ISP restriction-modification enzyme LLaBIII C-terminal specificity" evidence="7">
    <location>
        <begin position="679"/>
        <end position="1080"/>
    </location>
</feature>
<sequence>MSKTTQYLDELKKIDRQEATEHSLRSLLENLLKDLAQEVNKDISVLQEPKRQGKFGTPDFKISNTSGIIGYCETKKIGENLAEILKTPQIKKYLALNSNLLVTDYLTFIWLKGETEVRRVQLEEATAPQVENLIKDFYRETPQGISTAKELAKALAIRTKFLKDSLQELLENQITSQNTFKLVGLYQYFKNIISENFTTQQFSDAFAQTLSYSLFLAKLNAESKNLHLQNIRNFISYSFPVIREISDFLENLEEEEYKSVQWVVNEIITIINGLNIVEIQKSLSFNQTPSLNQEGNEDTSADPYLYFYEDFLGQYDSTLRKAKGVYYTPPAVVNFIVRAVHEALQTEFGIGKGLADKDKVTVLDFATGTGTFILEILKVIFRTVPANSTLRPDIVKNHILKNMYGFEYLMAPYTIAHLKLSQFLKDNHYEMQKNERLQIYLTNTLEPLEVQINMLLPELSKEGAKAQAIKKQPILIITGNPPYSGHSTNKGAWISEKMNDYKKLGNEKLEEKNPKWLQDDYVKFIRFAEWKMQEVEQGMVAIITNHSFLDNPTFRLMRKSLLQTFDKLYVVDLHGNAKKKETAPDGTKDQNVFDIEQGVSISIFIKTKQHADPKKQTGLGEVYHADFYGTRQAKFDLCLENSLKTVQWETLQPHAPFYLFKPQDTTHKKIYDEGWSVKDIFNINSVGIVTARDNLTIQATEKQAFDTAVKFVSLKEEEARFQFSLGKDARDWKVTLAQEDLRKTSLDKKDKTKLDKNKVVPITYRPFDIRYTYYTGKSRGFHCMPRGEVMKHFSEENIGLVTVRQVAEGIFNHAFISKFITDFRVTLSNKGGAYIYPLYLYQQKEIFSVEPNTEFGKALKELEKNFKPIRAYYEKHKAIFDAIEHPTTGEHHFFEEARTFYEEHLAQFEKDVSDLKKQYPDKQIQKAEGYDKIENFTPAFKDFITQQYPTQLEAREIFDYLYAVLHSPTYREKYKDFLKMDFPKIPFVADLTLFQKLSALGHELSEAHLLESGDWKQIDAGMPMEIGSNEVKEIRYQDNRLYYNEKQYFDKVSPEVWDFQIGGYKVLEKYLKDRKGKNIFEEIGHIEQIIKVLTFTIQKMKEIDQVVYF</sequence>
<dbReference type="Pfam" id="PF18135">
    <property type="entry name" value="Type_ISP_C"/>
    <property type="match status" value="1"/>
</dbReference>
<dbReference type="STRING" id="1003.SAMN04488541_103051"/>
<dbReference type="InterPro" id="IPR041635">
    <property type="entry name" value="Type_ISP_LLaBIII_C"/>
</dbReference>
<evidence type="ECO:0000259" key="6">
    <source>
        <dbReference type="Pfam" id="PF02384"/>
    </source>
</evidence>
<dbReference type="InterPro" id="IPR003356">
    <property type="entry name" value="DNA_methylase_A-5"/>
</dbReference>
<evidence type="ECO:0000256" key="3">
    <source>
        <dbReference type="ARBA" id="ARBA00022603"/>
    </source>
</evidence>
<dbReference type="GO" id="GO:0009007">
    <property type="term" value="F:site-specific DNA-methyltransferase (adenine-specific) activity"/>
    <property type="evidence" value="ECO:0007669"/>
    <property type="project" value="UniProtKB-EC"/>
</dbReference>
<evidence type="ECO:0000256" key="5">
    <source>
        <dbReference type="ARBA" id="ARBA00047942"/>
    </source>
</evidence>
<dbReference type="PANTHER" id="PTHR33841:SF1">
    <property type="entry name" value="DNA METHYLTRANSFERASE A"/>
    <property type="match status" value="1"/>
</dbReference>
<keyword evidence="4" id="KW-0808">Transferase</keyword>
<comment type="similarity">
    <text evidence="1">Belongs to the N(4)/N(6)-methyltransferase family.</text>
</comment>
<feature type="domain" description="DNA methylase adenine-specific" evidence="6">
    <location>
        <begin position="307"/>
        <end position="517"/>
    </location>
</feature>
<dbReference type="SUPFAM" id="SSF53335">
    <property type="entry name" value="S-adenosyl-L-methionine-dependent methyltransferases"/>
    <property type="match status" value="1"/>
</dbReference>
<evidence type="ECO:0000313" key="8">
    <source>
        <dbReference type="EMBL" id="SFF39487.1"/>
    </source>
</evidence>
<evidence type="ECO:0000256" key="1">
    <source>
        <dbReference type="ARBA" id="ARBA00006594"/>
    </source>
</evidence>
<gene>
    <name evidence="8" type="ORF">SAMN04488541_103051</name>
</gene>
<dbReference type="InterPro" id="IPR050953">
    <property type="entry name" value="N4_N6_ade-DNA_methylase"/>
</dbReference>
<dbReference type="AlphaFoldDB" id="A0A1I2IEH2"/>
<dbReference type="GO" id="GO:0008170">
    <property type="term" value="F:N-methyltransferase activity"/>
    <property type="evidence" value="ECO:0007669"/>
    <property type="project" value="InterPro"/>
</dbReference>
<accession>A0A1I2IEH2</accession>
<organism evidence="8 9">
    <name type="scientific">Thermoflexibacter ruber</name>
    <dbReference type="NCBI Taxonomy" id="1003"/>
    <lineage>
        <taxon>Bacteria</taxon>
        <taxon>Pseudomonadati</taxon>
        <taxon>Bacteroidota</taxon>
        <taxon>Cytophagia</taxon>
        <taxon>Cytophagales</taxon>
        <taxon>Thermoflexibacteraceae</taxon>
        <taxon>Thermoflexibacter</taxon>
    </lineage>
</organism>
<proteinExistence type="inferred from homology"/>
<evidence type="ECO:0000256" key="4">
    <source>
        <dbReference type="ARBA" id="ARBA00022679"/>
    </source>
</evidence>
<evidence type="ECO:0000259" key="7">
    <source>
        <dbReference type="Pfam" id="PF18135"/>
    </source>
</evidence>
<dbReference type="EMBL" id="FONY01000030">
    <property type="protein sequence ID" value="SFF39487.1"/>
    <property type="molecule type" value="Genomic_DNA"/>
</dbReference>
<comment type="catalytic activity">
    <reaction evidence="5">
        <text>a 2'-deoxyadenosine in DNA + S-adenosyl-L-methionine = an N(6)-methyl-2'-deoxyadenosine in DNA + S-adenosyl-L-homocysteine + H(+)</text>
        <dbReference type="Rhea" id="RHEA:15197"/>
        <dbReference type="Rhea" id="RHEA-COMP:12418"/>
        <dbReference type="Rhea" id="RHEA-COMP:12419"/>
        <dbReference type="ChEBI" id="CHEBI:15378"/>
        <dbReference type="ChEBI" id="CHEBI:57856"/>
        <dbReference type="ChEBI" id="CHEBI:59789"/>
        <dbReference type="ChEBI" id="CHEBI:90615"/>
        <dbReference type="ChEBI" id="CHEBI:90616"/>
        <dbReference type="EC" id="2.1.1.72"/>
    </reaction>
</comment>
<evidence type="ECO:0000313" key="9">
    <source>
        <dbReference type="Proteomes" id="UP000199513"/>
    </source>
</evidence>
<protein>
    <recommendedName>
        <fullName evidence="2">site-specific DNA-methyltransferase (adenine-specific)</fullName>
        <ecNumber evidence="2">2.1.1.72</ecNumber>
    </recommendedName>
</protein>
<dbReference type="Pfam" id="PF02384">
    <property type="entry name" value="N6_Mtase"/>
    <property type="match status" value="1"/>
</dbReference>
<dbReference type="Gene3D" id="3.40.50.150">
    <property type="entry name" value="Vaccinia Virus protein VP39"/>
    <property type="match status" value="1"/>
</dbReference>
<dbReference type="Proteomes" id="UP000199513">
    <property type="component" value="Unassembled WGS sequence"/>
</dbReference>
<dbReference type="PANTHER" id="PTHR33841">
    <property type="entry name" value="DNA METHYLTRANSFERASE YEEA-RELATED"/>
    <property type="match status" value="1"/>
</dbReference>
<reference evidence="8 9" key="1">
    <citation type="submission" date="2016-10" db="EMBL/GenBank/DDBJ databases">
        <authorList>
            <person name="de Groot N.N."/>
        </authorList>
    </citation>
    <scope>NUCLEOTIDE SEQUENCE [LARGE SCALE GENOMIC DNA]</scope>
    <source>
        <strain>GEY</strain>
        <strain evidence="9">DSM 9560</strain>
    </source>
</reference>
<dbReference type="InterPro" id="IPR029063">
    <property type="entry name" value="SAM-dependent_MTases_sf"/>
</dbReference>
<name>A0A1I2IEH2_9BACT</name>